<dbReference type="PROSITE" id="PS50157">
    <property type="entry name" value="ZINC_FINGER_C2H2_2"/>
    <property type="match status" value="2"/>
</dbReference>
<feature type="domain" description="C2H2-type" evidence="9">
    <location>
        <begin position="42"/>
        <end position="64"/>
    </location>
</feature>
<reference evidence="10" key="1">
    <citation type="journal article" date="2013" name="BMC Genomics">
        <title>Unscrambling butterfly oogenesis.</title>
        <authorList>
            <person name="Carter J.M."/>
            <person name="Baker S.C."/>
            <person name="Pink R."/>
            <person name="Carter D.R."/>
            <person name="Collins A."/>
            <person name="Tomlin J."/>
            <person name="Gibbs M."/>
            <person name="Breuker C.J."/>
        </authorList>
    </citation>
    <scope>NUCLEOTIDE SEQUENCE</scope>
    <source>
        <tissue evidence="10">Ovary</tissue>
    </source>
</reference>
<feature type="domain" description="C2H2-type" evidence="9">
    <location>
        <begin position="14"/>
        <end position="41"/>
    </location>
</feature>
<keyword evidence="7" id="KW-0539">Nucleus</keyword>
<dbReference type="SMART" id="SM00355">
    <property type="entry name" value="ZnF_C2H2"/>
    <property type="match status" value="2"/>
</dbReference>
<reference evidence="10" key="2">
    <citation type="submission" date="2013-05" db="EMBL/GenBank/DDBJ databases">
        <authorList>
            <person name="Carter J.-M."/>
            <person name="Baker S.C."/>
            <person name="Pink R."/>
            <person name="Carter D.R.F."/>
            <person name="Collins A."/>
            <person name="Tomlin J."/>
            <person name="Gibbs M."/>
            <person name="Breuker C.J."/>
        </authorList>
    </citation>
    <scope>NUCLEOTIDE SEQUENCE</scope>
    <source>
        <tissue evidence="10">Ovary</tissue>
    </source>
</reference>
<dbReference type="FunFam" id="3.30.160.60:FF:002343">
    <property type="entry name" value="Zinc finger protein 33A"/>
    <property type="match status" value="1"/>
</dbReference>
<evidence type="ECO:0000256" key="8">
    <source>
        <dbReference type="PROSITE-ProRule" id="PRU00042"/>
    </source>
</evidence>
<evidence type="ECO:0000259" key="9">
    <source>
        <dbReference type="PROSITE" id="PS50157"/>
    </source>
</evidence>
<name>S4P1W9_9NEOP</name>
<evidence type="ECO:0000256" key="3">
    <source>
        <dbReference type="ARBA" id="ARBA00022737"/>
    </source>
</evidence>
<dbReference type="PANTHER" id="PTHR16515">
    <property type="entry name" value="PR DOMAIN ZINC FINGER PROTEIN"/>
    <property type="match status" value="1"/>
</dbReference>
<dbReference type="Pfam" id="PF00096">
    <property type="entry name" value="zf-C2H2"/>
    <property type="match status" value="1"/>
</dbReference>
<dbReference type="GO" id="GO:0008270">
    <property type="term" value="F:zinc ion binding"/>
    <property type="evidence" value="ECO:0007669"/>
    <property type="project" value="UniProtKB-KW"/>
</dbReference>
<sequence>MEHHRRSHLKVFNHQCELCAQMFYVPSALKEHMAIHRGERNFKCDECGKSYPGLKSLQCHKKSHKRKLVRRSC</sequence>
<organism evidence="10">
    <name type="scientific">Pararge aegeria</name>
    <name type="common">speckled wood butterfly</name>
    <dbReference type="NCBI Taxonomy" id="116150"/>
    <lineage>
        <taxon>Eukaryota</taxon>
        <taxon>Metazoa</taxon>
        <taxon>Ecdysozoa</taxon>
        <taxon>Arthropoda</taxon>
        <taxon>Hexapoda</taxon>
        <taxon>Insecta</taxon>
        <taxon>Pterygota</taxon>
        <taxon>Neoptera</taxon>
        <taxon>Endopterygota</taxon>
        <taxon>Lepidoptera</taxon>
        <taxon>Glossata</taxon>
        <taxon>Ditrysia</taxon>
        <taxon>Papilionoidea</taxon>
        <taxon>Nymphalidae</taxon>
        <taxon>Satyrinae</taxon>
        <taxon>Satyrini</taxon>
        <taxon>Parargina</taxon>
        <taxon>Pararge</taxon>
    </lineage>
</organism>
<keyword evidence="4 8" id="KW-0863">Zinc-finger</keyword>
<proteinExistence type="predicted"/>
<dbReference type="PANTHER" id="PTHR16515:SF49">
    <property type="entry name" value="GASTRULA ZINC FINGER PROTEIN XLCGF49.1-LIKE-RELATED"/>
    <property type="match status" value="1"/>
</dbReference>
<dbReference type="SUPFAM" id="SSF57667">
    <property type="entry name" value="beta-beta-alpha zinc fingers"/>
    <property type="match status" value="1"/>
</dbReference>
<dbReference type="InterPro" id="IPR036236">
    <property type="entry name" value="Znf_C2H2_sf"/>
</dbReference>
<dbReference type="AlphaFoldDB" id="S4P1W9"/>
<dbReference type="InterPro" id="IPR050331">
    <property type="entry name" value="Zinc_finger"/>
</dbReference>
<dbReference type="Pfam" id="PF13912">
    <property type="entry name" value="zf-C2H2_6"/>
    <property type="match status" value="1"/>
</dbReference>
<keyword evidence="5" id="KW-0862">Zinc</keyword>
<dbReference type="GO" id="GO:0003677">
    <property type="term" value="F:DNA binding"/>
    <property type="evidence" value="ECO:0007669"/>
    <property type="project" value="UniProtKB-KW"/>
</dbReference>
<evidence type="ECO:0000256" key="6">
    <source>
        <dbReference type="ARBA" id="ARBA00023125"/>
    </source>
</evidence>
<comment type="subcellular location">
    <subcellularLocation>
        <location evidence="1">Nucleus</location>
    </subcellularLocation>
</comment>
<evidence type="ECO:0000256" key="5">
    <source>
        <dbReference type="ARBA" id="ARBA00022833"/>
    </source>
</evidence>
<evidence type="ECO:0000313" key="10">
    <source>
        <dbReference type="EMBL" id="JAA85456.1"/>
    </source>
</evidence>
<accession>S4P1W9</accession>
<dbReference type="Gene3D" id="3.30.160.60">
    <property type="entry name" value="Classic Zinc Finger"/>
    <property type="match status" value="2"/>
</dbReference>
<protein>
    <submittedName>
        <fullName evidence="10">Zinc finger protein 680</fullName>
    </submittedName>
</protein>
<evidence type="ECO:0000256" key="2">
    <source>
        <dbReference type="ARBA" id="ARBA00022723"/>
    </source>
</evidence>
<dbReference type="GO" id="GO:0006355">
    <property type="term" value="P:regulation of DNA-templated transcription"/>
    <property type="evidence" value="ECO:0007669"/>
    <property type="project" value="UniProtKB-ARBA"/>
</dbReference>
<keyword evidence="6" id="KW-0238">DNA-binding</keyword>
<evidence type="ECO:0000256" key="4">
    <source>
        <dbReference type="ARBA" id="ARBA00022771"/>
    </source>
</evidence>
<dbReference type="EMBL" id="GAIX01007104">
    <property type="protein sequence ID" value="JAA85456.1"/>
    <property type="molecule type" value="Transcribed_RNA"/>
</dbReference>
<dbReference type="PROSITE" id="PS00028">
    <property type="entry name" value="ZINC_FINGER_C2H2_1"/>
    <property type="match status" value="2"/>
</dbReference>
<dbReference type="InterPro" id="IPR013087">
    <property type="entry name" value="Znf_C2H2_type"/>
</dbReference>
<keyword evidence="3" id="KW-0677">Repeat</keyword>
<keyword evidence="2" id="KW-0479">Metal-binding</keyword>
<evidence type="ECO:0000256" key="1">
    <source>
        <dbReference type="ARBA" id="ARBA00004123"/>
    </source>
</evidence>
<evidence type="ECO:0000256" key="7">
    <source>
        <dbReference type="ARBA" id="ARBA00023242"/>
    </source>
</evidence>
<dbReference type="GO" id="GO:0005634">
    <property type="term" value="C:nucleus"/>
    <property type="evidence" value="ECO:0007669"/>
    <property type="project" value="UniProtKB-SubCell"/>
</dbReference>